<dbReference type="SUPFAM" id="SSF55729">
    <property type="entry name" value="Acyl-CoA N-acyltransferases (Nat)"/>
    <property type="match status" value="1"/>
</dbReference>
<dbReference type="EMBL" id="QGKL01000042">
    <property type="protein sequence ID" value="PWQ93411.1"/>
    <property type="molecule type" value="Genomic_DNA"/>
</dbReference>
<dbReference type="CDD" id="cd04301">
    <property type="entry name" value="NAT_SF"/>
    <property type="match status" value="1"/>
</dbReference>
<name>A0A317C5B5_9GAMM</name>
<dbReference type="AlphaFoldDB" id="A0A317C5B5"/>
<dbReference type="PROSITE" id="PS51186">
    <property type="entry name" value="GNAT"/>
    <property type="match status" value="1"/>
</dbReference>
<organism evidence="2 3">
    <name type="scientific">Leucothrix arctica</name>
    <dbReference type="NCBI Taxonomy" id="1481894"/>
    <lineage>
        <taxon>Bacteria</taxon>
        <taxon>Pseudomonadati</taxon>
        <taxon>Pseudomonadota</taxon>
        <taxon>Gammaproteobacteria</taxon>
        <taxon>Thiotrichales</taxon>
        <taxon>Thiotrichaceae</taxon>
        <taxon>Leucothrix</taxon>
    </lineage>
</organism>
<evidence type="ECO:0000259" key="1">
    <source>
        <dbReference type="PROSITE" id="PS51186"/>
    </source>
</evidence>
<evidence type="ECO:0000313" key="2">
    <source>
        <dbReference type="EMBL" id="PWQ93411.1"/>
    </source>
</evidence>
<dbReference type="InterPro" id="IPR000182">
    <property type="entry name" value="GNAT_dom"/>
</dbReference>
<keyword evidence="2" id="KW-0808">Transferase</keyword>
<accession>A0A317C5B5</accession>
<dbReference type="InterPro" id="IPR016181">
    <property type="entry name" value="Acyl_CoA_acyltransferase"/>
</dbReference>
<protein>
    <submittedName>
        <fullName evidence="2">N-acetyltransferase</fullName>
    </submittedName>
</protein>
<gene>
    <name evidence="2" type="ORF">DKT75_17410</name>
</gene>
<dbReference type="Gene3D" id="3.40.630.30">
    <property type="match status" value="1"/>
</dbReference>
<dbReference type="Proteomes" id="UP000245506">
    <property type="component" value="Unassembled WGS sequence"/>
</dbReference>
<reference evidence="2 3" key="1">
    <citation type="submission" date="2018-05" db="EMBL/GenBank/DDBJ databases">
        <title>Leucothrix arctica sp. nov., isolated from Arctic seawater.</title>
        <authorList>
            <person name="Choi A."/>
            <person name="Baek K."/>
        </authorList>
    </citation>
    <scope>NUCLEOTIDE SEQUENCE [LARGE SCALE GENOMIC DNA]</scope>
    <source>
        <strain evidence="2 3">IMCC9719</strain>
    </source>
</reference>
<dbReference type="GO" id="GO:0016747">
    <property type="term" value="F:acyltransferase activity, transferring groups other than amino-acyl groups"/>
    <property type="evidence" value="ECO:0007669"/>
    <property type="project" value="InterPro"/>
</dbReference>
<dbReference type="Pfam" id="PF00583">
    <property type="entry name" value="Acetyltransf_1"/>
    <property type="match status" value="1"/>
</dbReference>
<comment type="caution">
    <text evidence="2">The sequence shown here is derived from an EMBL/GenBank/DDBJ whole genome shotgun (WGS) entry which is preliminary data.</text>
</comment>
<proteinExistence type="predicted"/>
<sequence>MSQQVSWVIKQGFKLGLMHNMKLEKANSEQDWEKASSLLSQVVDRLNGLDRTLWAKDQVSVASVQQSYRLDELNFLIETTFVGVVFLQKSDPLFWPEMTEHDSLYIHKLAIDPVRAGEQLGQKALTAIIDQAKIRGFSWVRLDCDDRPELHRFYQNYGFEMLDIKDVGEFRVARYQLLTNTIK</sequence>
<keyword evidence="3" id="KW-1185">Reference proteome</keyword>
<feature type="domain" description="N-acetyltransferase" evidence="1">
    <location>
        <begin position="21"/>
        <end position="183"/>
    </location>
</feature>
<evidence type="ECO:0000313" key="3">
    <source>
        <dbReference type="Proteomes" id="UP000245506"/>
    </source>
</evidence>